<feature type="compositionally biased region" description="Basic and acidic residues" evidence="1">
    <location>
        <begin position="32"/>
        <end position="42"/>
    </location>
</feature>
<dbReference type="Proteomes" id="UP000253772">
    <property type="component" value="Chromosome c2"/>
</dbReference>
<name>A0A2L0X3I2_9BURK</name>
<proteinExistence type="predicted"/>
<sequence length="118" mass="13328">MTKHPTLKTATPAQPKKPGRPRRKTATSRPRTNIDRMDVTTERTPQRVADIMTMARARGFLTILEFQFVLGVGRHAYDTMRERGEAPKITYLSRKNPIILMSDYDAFFGMSSAADKAA</sequence>
<gene>
    <name evidence="2" type="ORF">DDF84_021365</name>
</gene>
<accession>A0A2L0X3I2</accession>
<feature type="compositionally biased region" description="Basic residues" evidence="1">
    <location>
        <begin position="17"/>
        <end position="26"/>
    </location>
</feature>
<evidence type="ECO:0000313" key="3">
    <source>
        <dbReference type="Proteomes" id="UP000253772"/>
    </source>
</evidence>
<dbReference type="RefSeq" id="WP_017513771.1">
    <property type="nucleotide sequence ID" value="NZ_CP026544.1"/>
</dbReference>
<organism evidence="2 3">
    <name type="scientific">Cupriavidus metallidurans</name>
    <dbReference type="NCBI Taxonomy" id="119219"/>
    <lineage>
        <taxon>Bacteria</taxon>
        <taxon>Pseudomonadati</taxon>
        <taxon>Pseudomonadota</taxon>
        <taxon>Betaproteobacteria</taxon>
        <taxon>Burkholderiales</taxon>
        <taxon>Burkholderiaceae</taxon>
        <taxon>Cupriavidus</taxon>
    </lineage>
</organism>
<dbReference type="AlphaFoldDB" id="A0A2L0X3I2"/>
<evidence type="ECO:0000313" key="2">
    <source>
        <dbReference type="EMBL" id="QBP12303.1"/>
    </source>
</evidence>
<feature type="region of interest" description="Disordered" evidence="1">
    <location>
        <begin position="1"/>
        <end position="42"/>
    </location>
</feature>
<reference evidence="2 3" key="1">
    <citation type="submission" date="2019-03" db="EMBL/GenBank/DDBJ databases">
        <title>Comparative insights into the high quality Complete genome sequence of highly metal resistant Cupriavidus metallidurans strain BS1 isolated from a gold-copper mine.</title>
        <authorList>
            <person name="Mazhar H.S."/>
            <person name="Rensing C."/>
        </authorList>
    </citation>
    <scope>NUCLEOTIDE SEQUENCE [LARGE SCALE GENOMIC DNA]</scope>
    <source>
        <strain evidence="2 3">BS1</strain>
    </source>
</reference>
<protein>
    <submittedName>
        <fullName evidence="2">Uncharacterized protein</fullName>
    </submittedName>
</protein>
<dbReference type="EMBL" id="CP037901">
    <property type="protein sequence ID" value="QBP12303.1"/>
    <property type="molecule type" value="Genomic_DNA"/>
</dbReference>
<evidence type="ECO:0000256" key="1">
    <source>
        <dbReference type="SAM" id="MobiDB-lite"/>
    </source>
</evidence>